<proteinExistence type="predicted"/>
<keyword evidence="3" id="KW-1185">Reference proteome</keyword>
<reference evidence="2 3" key="1">
    <citation type="submission" date="2020-02" db="EMBL/GenBank/DDBJ databases">
        <authorList>
            <person name="Ferguson B K."/>
        </authorList>
    </citation>
    <scope>NUCLEOTIDE SEQUENCE [LARGE SCALE GENOMIC DNA]</scope>
</reference>
<gene>
    <name evidence="2" type="ORF">NTEN_LOCUS10413</name>
</gene>
<evidence type="ECO:0000313" key="3">
    <source>
        <dbReference type="Proteomes" id="UP000479000"/>
    </source>
</evidence>
<protein>
    <submittedName>
        <fullName evidence="2">Uncharacterized protein</fullName>
    </submittedName>
</protein>
<dbReference type="EMBL" id="CADCXU010015620">
    <property type="protein sequence ID" value="CAB0004936.1"/>
    <property type="molecule type" value="Genomic_DNA"/>
</dbReference>
<evidence type="ECO:0000313" key="2">
    <source>
        <dbReference type="EMBL" id="CAB0004936.1"/>
    </source>
</evidence>
<dbReference type="Proteomes" id="UP000479000">
    <property type="component" value="Unassembled WGS sequence"/>
</dbReference>
<feature type="compositionally biased region" description="Low complexity" evidence="1">
    <location>
        <begin position="28"/>
        <end position="42"/>
    </location>
</feature>
<name>A0A6H5GMA8_9HEMI</name>
<sequence length="160" mass="17879">VTCPRRSLCWCKIKSPPTNMDGVVSTEPSPAASAPDISIPSARPKAGRHRLSSHPDHPKSTIGSRDPKTLWMTRSDCRWLIFTVWCWVKTNLGLRNPMLRLKNGIEIFQDVDDFGIAPSVLRAKSEYSGAKSAKKRERVYFQEGPIPGDPVLQKILEPAK</sequence>
<feature type="non-terminal residue" evidence="2">
    <location>
        <position position="1"/>
    </location>
</feature>
<dbReference type="AlphaFoldDB" id="A0A6H5GMA8"/>
<feature type="region of interest" description="Disordered" evidence="1">
    <location>
        <begin position="21"/>
        <end position="65"/>
    </location>
</feature>
<evidence type="ECO:0000256" key="1">
    <source>
        <dbReference type="SAM" id="MobiDB-lite"/>
    </source>
</evidence>
<accession>A0A6H5GMA8</accession>
<dbReference type="OrthoDB" id="20507at2759"/>
<organism evidence="2 3">
    <name type="scientific">Nesidiocoris tenuis</name>
    <dbReference type="NCBI Taxonomy" id="355587"/>
    <lineage>
        <taxon>Eukaryota</taxon>
        <taxon>Metazoa</taxon>
        <taxon>Ecdysozoa</taxon>
        <taxon>Arthropoda</taxon>
        <taxon>Hexapoda</taxon>
        <taxon>Insecta</taxon>
        <taxon>Pterygota</taxon>
        <taxon>Neoptera</taxon>
        <taxon>Paraneoptera</taxon>
        <taxon>Hemiptera</taxon>
        <taxon>Heteroptera</taxon>
        <taxon>Panheteroptera</taxon>
        <taxon>Cimicomorpha</taxon>
        <taxon>Miridae</taxon>
        <taxon>Dicyphina</taxon>
        <taxon>Nesidiocoris</taxon>
    </lineage>
</organism>